<dbReference type="Pfam" id="PF08345">
    <property type="entry name" value="YscJ_FliF_C"/>
    <property type="match status" value="1"/>
</dbReference>
<evidence type="ECO:0000259" key="13">
    <source>
        <dbReference type="Pfam" id="PF08345"/>
    </source>
</evidence>
<sequence>MPQPFNSVLTRLGDAVKAFTIAQRTIAIIGVAVLALGIAALVTWSMKPSYTPLFSGLNGEDASIIVEQLRTDNVPYELSAGGGTILVPEESVYDQRLKAAAAGLPSSSTAGYSLLDDMGVTSSEFQETVTYKRALEGELAATVSALTGVKNASVRLAIPEESVFVSEAGTPTASVFIETDSGVSLSSEQVQAVAHLTSSSIDGMTPENVAVIDADGNVLSAVGLGATGTVNQQSSDYEETVRASVQTMLDRVVGPGNASVVVAADMNTEFAERVEESFTTPDGGPALNESTTTEEYEGAGGAAAGVLGPDNIAGPDDAGGDGNFNSETTTRNNAVNKITESTTIPAGAINRQTVSVALDEDAAGALDLAGLTGLVTTAAGINEERGDLVTVEVLPFNNAGAAEAAEALAAAEAAEAAEQRAQLLLQVGIIAAAVLLAIIIALVIYARKSRRQRREPVDLGEFQEVIPAIGAPAAPALVDLGVTRMMEPAPETTSIDISAIAGMRHDDAMSRKRADIEALASRDPAKTAEHLRSLMDDRQPV</sequence>
<dbReference type="Proteomes" id="UP001597307">
    <property type="component" value="Unassembled WGS sequence"/>
</dbReference>
<evidence type="ECO:0000256" key="7">
    <source>
        <dbReference type="ARBA" id="ARBA00023136"/>
    </source>
</evidence>
<dbReference type="Pfam" id="PF01514">
    <property type="entry name" value="YscJ_FliF"/>
    <property type="match status" value="1"/>
</dbReference>
<evidence type="ECO:0000256" key="8">
    <source>
        <dbReference type="ARBA" id="ARBA00023143"/>
    </source>
</evidence>
<gene>
    <name evidence="14" type="primary">fliF</name>
    <name evidence="14" type="ORF">ACFSFX_03705</name>
</gene>
<evidence type="ECO:0000313" key="15">
    <source>
        <dbReference type="Proteomes" id="UP001597307"/>
    </source>
</evidence>
<feature type="region of interest" description="Disordered" evidence="10">
    <location>
        <begin position="517"/>
        <end position="541"/>
    </location>
</feature>
<dbReference type="PANTHER" id="PTHR30046">
    <property type="entry name" value="FLAGELLAR M-RING PROTEIN"/>
    <property type="match status" value="1"/>
</dbReference>
<dbReference type="InterPro" id="IPR013556">
    <property type="entry name" value="Flag_M-ring_C"/>
</dbReference>
<evidence type="ECO:0000313" key="14">
    <source>
        <dbReference type="EMBL" id="MFD1845700.1"/>
    </source>
</evidence>
<evidence type="ECO:0000256" key="11">
    <source>
        <dbReference type="SAM" id="Phobius"/>
    </source>
</evidence>
<comment type="similarity">
    <text evidence="3 9">Belongs to the FliF family.</text>
</comment>
<feature type="transmembrane region" description="Helical" evidence="11">
    <location>
        <begin position="26"/>
        <end position="46"/>
    </location>
</feature>
<accession>A0ABW4Q4T4</accession>
<protein>
    <recommendedName>
        <fullName evidence="9">Flagellar M-ring protein</fullName>
    </recommendedName>
</protein>
<name>A0ABW4Q4T4_9MICC</name>
<dbReference type="InterPro" id="IPR043427">
    <property type="entry name" value="YscJ/FliF"/>
</dbReference>
<keyword evidence="5 11" id="KW-0812">Transmembrane</keyword>
<keyword evidence="4" id="KW-1003">Cell membrane</keyword>
<evidence type="ECO:0000256" key="6">
    <source>
        <dbReference type="ARBA" id="ARBA00022989"/>
    </source>
</evidence>
<evidence type="ECO:0000256" key="4">
    <source>
        <dbReference type="ARBA" id="ARBA00022475"/>
    </source>
</evidence>
<dbReference type="PIRSF" id="PIRSF004862">
    <property type="entry name" value="FliF"/>
    <property type="match status" value="1"/>
</dbReference>
<evidence type="ECO:0000259" key="12">
    <source>
        <dbReference type="Pfam" id="PF01514"/>
    </source>
</evidence>
<evidence type="ECO:0000256" key="10">
    <source>
        <dbReference type="SAM" id="MobiDB-lite"/>
    </source>
</evidence>
<dbReference type="InterPro" id="IPR000067">
    <property type="entry name" value="FlgMring_FliF"/>
</dbReference>
<evidence type="ECO:0000256" key="1">
    <source>
        <dbReference type="ARBA" id="ARBA00004117"/>
    </source>
</evidence>
<dbReference type="PRINTS" id="PR01009">
    <property type="entry name" value="FLGMRINGFLIF"/>
</dbReference>
<keyword evidence="7 11" id="KW-0472">Membrane</keyword>
<keyword evidence="14" id="KW-0282">Flagellum</keyword>
<dbReference type="PANTHER" id="PTHR30046:SF0">
    <property type="entry name" value="FLAGELLAR M-RING PROTEIN"/>
    <property type="match status" value="1"/>
</dbReference>
<feature type="compositionally biased region" description="Basic and acidic residues" evidence="10">
    <location>
        <begin position="523"/>
        <end position="541"/>
    </location>
</feature>
<reference evidence="15" key="1">
    <citation type="journal article" date="2019" name="Int. J. Syst. Evol. Microbiol.">
        <title>The Global Catalogue of Microorganisms (GCM) 10K type strain sequencing project: providing services to taxonomists for standard genome sequencing and annotation.</title>
        <authorList>
            <consortium name="The Broad Institute Genomics Platform"/>
            <consortium name="The Broad Institute Genome Sequencing Center for Infectious Disease"/>
            <person name="Wu L."/>
            <person name="Ma J."/>
        </authorList>
    </citation>
    <scope>NUCLEOTIDE SEQUENCE [LARGE SCALE GENOMIC DNA]</scope>
    <source>
        <strain evidence="15">JCM 11496</strain>
    </source>
</reference>
<keyword evidence="15" id="KW-1185">Reference proteome</keyword>
<dbReference type="InterPro" id="IPR045851">
    <property type="entry name" value="AMP-bd_C_sf"/>
</dbReference>
<keyword evidence="6 11" id="KW-1133">Transmembrane helix</keyword>
<evidence type="ECO:0000256" key="3">
    <source>
        <dbReference type="ARBA" id="ARBA00007971"/>
    </source>
</evidence>
<dbReference type="EMBL" id="JBHUGA010000008">
    <property type="protein sequence ID" value="MFD1845700.1"/>
    <property type="molecule type" value="Genomic_DNA"/>
</dbReference>
<dbReference type="RefSeq" id="WP_343877448.1">
    <property type="nucleotide sequence ID" value="NZ_BAAAIJ010000005.1"/>
</dbReference>
<evidence type="ECO:0000256" key="9">
    <source>
        <dbReference type="PIRNR" id="PIRNR004862"/>
    </source>
</evidence>
<keyword evidence="8 9" id="KW-0975">Bacterial flagellum</keyword>
<keyword evidence="14" id="KW-0966">Cell projection</keyword>
<comment type="caution">
    <text evidence="14">The sequence shown here is derived from an EMBL/GenBank/DDBJ whole genome shotgun (WGS) entry which is preliminary data.</text>
</comment>
<comment type="function">
    <text evidence="9">The M ring may be actively involved in energy transduction.</text>
</comment>
<dbReference type="InterPro" id="IPR006182">
    <property type="entry name" value="FliF_N_dom"/>
</dbReference>
<proteinExistence type="inferred from homology"/>
<evidence type="ECO:0000256" key="2">
    <source>
        <dbReference type="ARBA" id="ARBA00004651"/>
    </source>
</evidence>
<dbReference type="Gene3D" id="3.30.300.30">
    <property type="match status" value="1"/>
</dbReference>
<dbReference type="NCBIfam" id="TIGR00206">
    <property type="entry name" value="fliF"/>
    <property type="match status" value="1"/>
</dbReference>
<organism evidence="14 15">
    <name type="scientific">Arthrobacter flavus</name>
    <dbReference type="NCBI Taxonomy" id="95172"/>
    <lineage>
        <taxon>Bacteria</taxon>
        <taxon>Bacillati</taxon>
        <taxon>Actinomycetota</taxon>
        <taxon>Actinomycetes</taxon>
        <taxon>Micrococcales</taxon>
        <taxon>Micrococcaceae</taxon>
        <taxon>Arthrobacter</taxon>
    </lineage>
</organism>
<feature type="transmembrane region" description="Helical" evidence="11">
    <location>
        <begin position="423"/>
        <end position="446"/>
    </location>
</feature>
<feature type="domain" description="Flagellar M-ring N-terminal" evidence="12">
    <location>
        <begin position="47"/>
        <end position="220"/>
    </location>
</feature>
<comment type="subcellular location">
    <subcellularLocation>
        <location evidence="1 9">Bacterial flagellum basal body</location>
    </subcellularLocation>
    <subcellularLocation>
        <location evidence="2">Cell membrane</location>
        <topology evidence="2">Multi-pass membrane protein</topology>
    </subcellularLocation>
</comment>
<feature type="domain" description="Flagellar M-ring C-terminal" evidence="13">
    <location>
        <begin position="249"/>
        <end position="396"/>
    </location>
</feature>
<keyword evidence="14" id="KW-0969">Cilium</keyword>
<evidence type="ECO:0000256" key="5">
    <source>
        <dbReference type="ARBA" id="ARBA00022692"/>
    </source>
</evidence>